<comment type="caution">
    <text evidence="1">The sequence shown here is derived from an EMBL/GenBank/DDBJ whole genome shotgun (WGS) entry which is preliminary data.</text>
</comment>
<name>A0ABS2PHF8_9BACL</name>
<protein>
    <submittedName>
        <fullName evidence="1">Uncharacterized protein YbbK (DUF523 family)</fullName>
    </submittedName>
</protein>
<accession>A0ABS2PHF8</accession>
<keyword evidence="2" id="KW-1185">Reference proteome</keyword>
<dbReference type="PANTHER" id="PTHR30087:SF1">
    <property type="entry name" value="HYPOTHETICAL CYTOSOLIC PROTEIN"/>
    <property type="match status" value="1"/>
</dbReference>
<sequence>MIVVVSACLAGMPVRYDGQHKGHELIQQWLSEKKAIPVCPELLGGLQTPREPAEIVGGTGDDVLEGCAQVIDRKGNDVSDQFIAGAYKTLSKIQELDASLVILKEDSPSCGSRSIYSGSFNGEKIQGNGVTAALLKKHGIEVCSEHELVNMG</sequence>
<dbReference type="Proteomes" id="UP000741863">
    <property type="component" value="Unassembled WGS sequence"/>
</dbReference>
<dbReference type="Pfam" id="PF04463">
    <property type="entry name" value="2-thiour_desulf"/>
    <property type="match status" value="1"/>
</dbReference>
<evidence type="ECO:0000313" key="1">
    <source>
        <dbReference type="EMBL" id="MBM7634869.1"/>
    </source>
</evidence>
<organism evidence="1 2">
    <name type="scientific">Geomicrobium sediminis</name>
    <dbReference type="NCBI Taxonomy" id="1347788"/>
    <lineage>
        <taxon>Bacteria</taxon>
        <taxon>Bacillati</taxon>
        <taxon>Bacillota</taxon>
        <taxon>Bacilli</taxon>
        <taxon>Bacillales</taxon>
        <taxon>Geomicrobium</taxon>
    </lineage>
</organism>
<dbReference type="PANTHER" id="PTHR30087">
    <property type="entry name" value="INNER MEMBRANE PROTEIN"/>
    <property type="match status" value="1"/>
</dbReference>
<gene>
    <name evidence="1" type="ORF">JOD17_003996</name>
</gene>
<dbReference type="InterPro" id="IPR007553">
    <property type="entry name" value="2-thiour_desulf"/>
</dbReference>
<proteinExistence type="predicted"/>
<evidence type="ECO:0000313" key="2">
    <source>
        <dbReference type="Proteomes" id="UP000741863"/>
    </source>
</evidence>
<reference evidence="1 2" key="1">
    <citation type="submission" date="2021-01" db="EMBL/GenBank/DDBJ databases">
        <title>Genomic Encyclopedia of Type Strains, Phase IV (KMG-IV): sequencing the most valuable type-strain genomes for metagenomic binning, comparative biology and taxonomic classification.</title>
        <authorList>
            <person name="Goeker M."/>
        </authorList>
    </citation>
    <scope>NUCLEOTIDE SEQUENCE [LARGE SCALE GENOMIC DNA]</scope>
    <source>
        <strain evidence="1 2">DSM 25540</strain>
    </source>
</reference>
<dbReference type="EMBL" id="JAFBEC010000018">
    <property type="protein sequence ID" value="MBM7634869.1"/>
    <property type="molecule type" value="Genomic_DNA"/>
</dbReference>